<organism evidence="5 6">
    <name type="scientific">Clitoria ternatea</name>
    <name type="common">Butterfly pea</name>
    <dbReference type="NCBI Taxonomy" id="43366"/>
    <lineage>
        <taxon>Eukaryota</taxon>
        <taxon>Viridiplantae</taxon>
        <taxon>Streptophyta</taxon>
        <taxon>Embryophyta</taxon>
        <taxon>Tracheophyta</taxon>
        <taxon>Spermatophyta</taxon>
        <taxon>Magnoliopsida</taxon>
        <taxon>eudicotyledons</taxon>
        <taxon>Gunneridae</taxon>
        <taxon>Pentapetalae</taxon>
        <taxon>rosids</taxon>
        <taxon>fabids</taxon>
        <taxon>Fabales</taxon>
        <taxon>Fabaceae</taxon>
        <taxon>Papilionoideae</taxon>
        <taxon>50 kb inversion clade</taxon>
        <taxon>NPAAA clade</taxon>
        <taxon>indigoferoid/millettioid clade</taxon>
        <taxon>Phaseoleae</taxon>
        <taxon>Clitoria</taxon>
    </lineage>
</organism>
<gene>
    <name evidence="5" type="ORF">RJT34_13158</name>
</gene>
<dbReference type="InterPro" id="IPR046848">
    <property type="entry name" value="E_motif"/>
</dbReference>
<dbReference type="InterPro" id="IPR032867">
    <property type="entry name" value="DYW_dom"/>
</dbReference>
<proteinExistence type="inferred from homology"/>
<comment type="caution">
    <text evidence="5">The sequence shown here is derived from an EMBL/GenBank/DDBJ whole genome shotgun (WGS) entry which is preliminary data.</text>
</comment>
<protein>
    <recommendedName>
        <fullName evidence="4">DYW domain-containing protein</fullName>
    </recommendedName>
</protein>
<dbReference type="InterPro" id="IPR011990">
    <property type="entry name" value="TPR-like_helical_dom_sf"/>
</dbReference>
<dbReference type="Pfam" id="PF20431">
    <property type="entry name" value="E_motif"/>
    <property type="match status" value="1"/>
</dbReference>
<keyword evidence="6" id="KW-1185">Reference proteome</keyword>
<evidence type="ECO:0000313" key="6">
    <source>
        <dbReference type="Proteomes" id="UP001359559"/>
    </source>
</evidence>
<reference evidence="5 6" key="1">
    <citation type="submission" date="2024-01" db="EMBL/GenBank/DDBJ databases">
        <title>The genomes of 5 underutilized Papilionoideae crops provide insights into root nodulation and disease resistance.</title>
        <authorList>
            <person name="Yuan L."/>
        </authorList>
    </citation>
    <scope>NUCLEOTIDE SEQUENCE [LARGE SCALE GENOMIC DNA]</scope>
    <source>
        <strain evidence="5">LY-2023</strain>
        <tissue evidence="5">Leaf</tissue>
    </source>
</reference>
<dbReference type="Pfam" id="PF13041">
    <property type="entry name" value="PPR_2"/>
    <property type="match status" value="1"/>
</dbReference>
<dbReference type="GO" id="GO:0009451">
    <property type="term" value="P:RNA modification"/>
    <property type="evidence" value="ECO:0007669"/>
    <property type="project" value="InterPro"/>
</dbReference>
<evidence type="ECO:0000256" key="2">
    <source>
        <dbReference type="ARBA" id="ARBA00022737"/>
    </source>
</evidence>
<dbReference type="Proteomes" id="UP001359559">
    <property type="component" value="Unassembled WGS sequence"/>
</dbReference>
<dbReference type="InterPro" id="IPR002885">
    <property type="entry name" value="PPR_rpt"/>
</dbReference>
<dbReference type="GO" id="GO:0008270">
    <property type="term" value="F:zinc ion binding"/>
    <property type="evidence" value="ECO:0007669"/>
    <property type="project" value="InterPro"/>
</dbReference>
<evidence type="ECO:0000256" key="1">
    <source>
        <dbReference type="ARBA" id="ARBA00006643"/>
    </source>
</evidence>
<dbReference type="InterPro" id="IPR046960">
    <property type="entry name" value="PPR_At4g14850-like_plant"/>
</dbReference>
<accession>A0AAN9JNH7</accession>
<sequence>MYMKCGCLEDSLRVFDVVVERTLVSWSNLITGFAMHGYGEQALELYREMVGSDVKPNHMTFIGILHACSHMGLVEEGHEFFSIMSRDYGIVPRIEHYGYLVDILSHPELLKEAHEVIVNMPMSPNGVIWGALLGGVKLHQNTDLAEEAMRRISKLDPLNDRYYMVLSNIYAEAGKWEKVTRIRKGDEKKGMKKNPGCSSITIDGVVHEFIAEDGTHPHAKKIFGMWEKLLVKLKEKGYVPNTLVVLLDVEDEENEKFLFHHSEKLALVYGLMNIKPGMPIRIMKNLCVCEDCHVAFKLLSGIYGESRNYGVR</sequence>
<dbReference type="PANTHER" id="PTHR47926:SF458">
    <property type="entry name" value="PENTATRICOPEPTIDE REPEAT-CONTAINING PROTEIN"/>
    <property type="match status" value="1"/>
</dbReference>
<dbReference type="Pfam" id="PF14432">
    <property type="entry name" value="DYW_deaminase"/>
    <property type="match status" value="1"/>
</dbReference>
<dbReference type="GO" id="GO:0003723">
    <property type="term" value="F:RNA binding"/>
    <property type="evidence" value="ECO:0007669"/>
    <property type="project" value="InterPro"/>
</dbReference>
<feature type="repeat" description="PPR" evidence="3">
    <location>
        <begin position="22"/>
        <end position="56"/>
    </location>
</feature>
<dbReference type="Gene3D" id="1.25.40.10">
    <property type="entry name" value="Tetratricopeptide repeat domain"/>
    <property type="match status" value="1"/>
</dbReference>
<keyword evidence="2" id="KW-0677">Repeat</keyword>
<evidence type="ECO:0000313" key="5">
    <source>
        <dbReference type="EMBL" id="KAK7302273.1"/>
    </source>
</evidence>
<feature type="domain" description="DYW" evidence="4">
    <location>
        <begin position="237"/>
        <end position="303"/>
    </location>
</feature>
<dbReference type="FunFam" id="1.25.40.10:FF:000184">
    <property type="entry name" value="Pentatricopeptide repeat-containing protein, chloroplastic"/>
    <property type="match status" value="1"/>
</dbReference>
<evidence type="ECO:0000259" key="4">
    <source>
        <dbReference type="Pfam" id="PF14432"/>
    </source>
</evidence>
<dbReference type="AlphaFoldDB" id="A0AAN9JNH7"/>
<dbReference type="NCBIfam" id="TIGR00756">
    <property type="entry name" value="PPR"/>
    <property type="match status" value="1"/>
</dbReference>
<comment type="similarity">
    <text evidence="1">Belongs to the PPR family. PCMP-H subfamily.</text>
</comment>
<name>A0AAN9JNH7_CLITE</name>
<dbReference type="PROSITE" id="PS51375">
    <property type="entry name" value="PPR"/>
    <property type="match status" value="1"/>
</dbReference>
<dbReference type="EMBL" id="JAYKXN010000003">
    <property type="protein sequence ID" value="KAK7302273.1"/>
    <property type="molecule type" value="Genomic_DNA"/>
</dbReference>
<dbReference type="PANTHER" id="PTHR47926">
    <property type="entry name" value="PENTATRICOPEPTIDE REPEAT-CONTAINING PROTEIN"/>
    <property type="match status" value="1"/>
</dbReference>
<evidence type="ECO:0000256" key="3">
    <source>
        <dbReference type="PROSITE-ProRule" id="PRU00708"/>
    </source>
</evidence>